<dbReference type="AlphaFoldDB" id="A0A3M8X175"/>
<dbReference type="InterPro" id="IPR001647">
    <property type="entry name" value="HTH_TetR"/>
</dbReference>
<keyword evidence="1 2" id="KW-0238">DNA-binding</keyword>
<accession>A0A3M8X175</accession>
<dbReference type="PANTHER" id="PTHR30328">
    <property type="entry name" value="TRANSCRIPTIONAL REPRESSOR"/>
    <property type="match status" value="1"/>
</dbReference>
<comment type="caution">
    <text evidence="4">The sequence shown here is derived from an EMBL/GenBank/DDBJ whole genome shotgun (WGS) entry which is preliminary data.</text>
</comment>
<evidence type="ECO:0000256" key="2">
    <source>
        <dbReference type="PROSITE-ProRule" id="PRU00335"/>
    </source>
</evidence>
<organism evidence="4 5">
    <name type="scientific">Streptomyces botrytidirepellens</name>
    <dbReference type="NCBI Taxonomy" id="2486417"/>
    <lineage>
        <taxon>Bacteria</taxon>
        <taxon>Bacillati</taxon>
        <taxon>Actinomycetota</taxon>
        <taxon>Actinomycetes</taxon>
        <taxon>Kitasatosporales</taxon>
        <taxon>Streptomycetaceae</taxon>
        <taxon>Streptomyces</taxon>
    </lineage>
</organism>
<dbReference type="InterPro" id="IPR036271">
    <property type="entry name" value="Tet_transcr_reg_TetR-rel_C_sf"/>
</dbReference>
<dbReference type="SUPFAM" id="SSF46689">
    <property type="entry name" value="Homeodomain-like"/>
    <property type="match status" value="1"/>
</dbReference>
<dbReference type="RefSeq" id="WP_123098630.1">
    <property type="nucleotide sequence ID" value="NZ_RIBZ01000054.1"/>
</dbReference>
<proteinExistence type="predicted"/>
<dbReference type="Proteomes" id="UP000275401">
    <property type="component" value="Unassembled WGS sequence"/>
</dbReference>
<dbReference type="Gene3D" id="1.10.357.10">
    <property type="entry name" value="Tetracycline Repressor, domain 2"/>
    <property type="match status" value="1"/>
</dbReference>
<dbReference type="InterPro" id="IPR041467">
    <property type="entry name" value="Sco4008_C"/>
</dbReference>
<evidence type="ECO:0000259" key="3">
    <source>
        <dbReference type="PROSITE" id="PS50977"/>
    </source>
</evidence>
<evidence type="ECO:0000313" key="5">
    <source>
        <dbReference type="Proteomes" id="UP000275401"/>
    </source>
</evidence>
<keyword evidence="5" id="KW-1185">Reference proteome</keyword>
<dbReference type="EMBL" id="RIBZ01000054">
    <property type="protein sequence ID" value="RNG35404.1"/>
    <property type="molecule type" value="Genomic_DNA"/>
</dbReference>
<dbReference type="InterPro" id="IPR009057">
    <property type="entry name" value="Homeodomain-like_sf"/>
</dbReference>
<dbReference type="InterPro" id="IPR050109">
    <property type="entry name" value="HTH-type_TetR-like_transc_reg"/>
</dbReference>
<reference evidence="4 5" key="1">
    <citation type="submission" date="2018-11" db="EMBL/GenBank/DDBJ databases">
        <title>The Potential of Streptomyces as Biocontrol Agents against the Tomato grey mould, Botrytis cinerea (Gray mold) Frontiers in Microbiology.</title>
        <authorList>
            <person name="Li D."/>
        </authorList>
    </citation>
    <scope>NUCLEOTIDE SEQUENCE [LARGE SCALE GENOMIC DNA]</scope>
    <source>
        <strain evidence="4 5">NEAU-LD23</strain>
    </source>
</reference>
<dbReference type="SUPFAM" id="SSF48498">
    <property type="entry name" value="Tetracyclin repressor-like, C-terminal domain"/>
    <property type="match status" value="1"/>
</dbReference>
<feature type="domain" description="HTH tetR-type" evidence="3">
    <location>
        <begin position="7"/>
        <end position="67"/>
    </location>
</feature>
<dbReference type="PROSITE" id="PS50977">
    <property type="entry name" value="HTH_TETR_2"/>
    <property type="match status" value="1"/>
</dbReference>
<dbReference type="PRINTS" id="PR00455">
    <property type="entry name" value="HTHTETR"/>
</dbReference>
<feature type="DNA-binding region" description="H-T-H motif" evidence="2">
    <location>
        <begin position="30"/>
        <end position="49"/>
    </location>
</feature>
<dbReference type="Pfam" id="PF00440">
    <property type="entry name" value="TetR_N"/>
    <property type="match status" value="1"/>
</dbReference>
<gene>
    <name evidence="4" type="ORF">EEJ42_04050</name>
</gene>
<evidence type="ECO:0000256" key="1">
    <source>
        <dbReference type="ARBA" id="ARBA00023125"/>
    </source>
</evidence>
<sequence length="194" mass="20786">MPYPKSEDTRRRLLDAATTDFAAHGIAGARVDRIAAAAGINKARLYAYFGDKLGLFDAVFRAHSQTVVDSVPFTADDLAQYATGLYEAALAQPELIRLAAWARLEGVTPTNTATAAPETGAKLQAITQAQSDGRVVSSLQAEDLLALVTSMALTWSDVGPSGTAEDTPPPDHERRKHALAETVRRAFHTREVSP</sequence>
<dbReference type="GO" id="GO:0003677">
    <property type="term" value="F:DNA binding"/>
    <property type="evidence" value="ECO:0007669"/>
    <property type="project" value="UniProtKB-UniRule"/>
</dbReference>
<protein>
    <submittedName>
        <fullName evidence="4">TetR/AcrR family transcriptional regulator</fullName>
    </submittedName>
</protein>
<evidence type="ECO:0000313" key="4">
    <source>
        <dbReference type="EMBL" id="RNG35404.1"/>
    </source>
</evidence>
<dbReference type="PANTHER" id="PTHR30328:SF54">
    <property type="entry name" value="HTH-TYPE TRANSCRIPTIONAL REPRESSOR SCO4008"/>
    <property type="match status" value="1"/>
</dbReference>
<dbReference type="GO" id="GO:0006355">
    <property type="term" value="P:regulation of DNA-templated transcription"/>
    <property type="evidence" value="ECO:0007669"/>
    <property type="project" value="UniProtKB-ARBA"/>
</dbReference>
<name>A0A3M8X175_9ACTN</name>
<dbReference type="Pfam" id="PF17926">
    <property type="entry name" value="TetR_C_21"/>
    <property type="match status" value="1"/>
</dbReference>